<protein>
    <submittedName>
        <fullName evidence="7">Transcriptional regulator CopG family (NikR)</fullName>
    </submittedName>
</protein>
<evidence type="ECO:0000259" key="5">
    <source>
        <dbReference type="Pfam" id="PF01402"/>
    </source>
</evidence>
<gene>
    <name evidence="7" type="primary">nikR</name>
</gene>
<dbReference type="InterPro" id="IPR027271">
    <property type="entry name" value="Acetolactate_synth/TF_NikR_C"/>
</dbReference>
<feature type="domain" description="Ribbon-helix-helix protein CopG" evidence="5">
    <location>
        <begin position="12"/>
        <end position="51"/>
    </location>
</feature>
<dbReference type="InterPro" id="IPR002145">
    <property type="entry name" value="CopG"/>
</dbReference>
<evidence type="ECO:0000256" key="4">
    <source>
        <dbReference type="ARBA" id="ARBA00023163"/>
    </source>
</evidence>
<name>A0A075HUF0_9ARCH</name>
<dbReference type="Gene3D" id="3.30.70.1150">
    <property type="entry name" value="ACT-like. Chain A, domain 2"/>
    <property type="match status" value="1"/>
</dbReference>
<dbReference type="InterPro" id="IPR014864">
    <property type="entry name" value="TF_NikR_Ni-bd_C"/>
</dbReference>
<keyword evidence="3" id="KW-0238">DNA-binding</keyword>
<reference evidence="7" key="1">
    <citation type="journal article" date="2014" name="Genome Biol. Evol.">
        <title>Pangenome evidence for extensive interdomain horizontal transfer affecting lineage core and shell genes in uncultured planktonic thaumarchaeota and euryarchaeota.</title>
        <authorList>
            <person name="Deschamps P."/>
            <person name="Zivanovic Y."/>
            <person name="Moreira D."/>
            <person name="Rodriguez-Valera F."/>
            <person name="Lopez-Garcia P."/>
        </authorList>
    </citation>
    <scope>NUCLEOTIDE SEQUENCE</scope>
</reference>
<evidence type="ECO:0000259" key="6">
    <source>
        <dbReference type="Pfam" id="PF08753"/>
    </source>
</evidence>
<dbReference type="PANTHER" id="PTHR34719:SF3">
    <property type="entry name" value="NICKEL-RESPONSIVE REGULATOR-RELATED"/>
    <property type="match status" value="1"/>
</dbReference>
<keyword evidence="2" id="KW-0805">Transcription regulation</keyword>
<dbReference type="Gene3D" id="1.10.1220.10">
    <property type="entry name" value="Met repressor-like"/>
    <property type="match status" value="1"/>
</dbReference>
<dbReference type="InterPro" id="IPR050192">
    <property type="entry name" value="CopG/NikR_regulator"/>
</dbReference>
<dbReference type="PANTHER" id="PTHR34719">
    <property type="entry name" value="NICKEL-RESPONSIVE REGULATOR"/>
    <property type="match status" value="1"/>
</dbReference>
<dbReference type="AlphaFoldDB" id="A0A075HUF0"/>
<feature type="domain" description="Transcription factor NikR nickel binding C-terminal" evidence="6">
    <location>
        <begin position="67"/>
        <end position="134"/>
    </location>
</feature>
<dbReference type="SUPFAM" id="SSF55021">
    <property type="entry name" value="ACT-like"/>
    <property type="match status" value="1"/>
</dbReference>
<dbReference type="CDD" id="cd22231">
    <property type="entry name" value="RHH_NikR_HicB-like"/>
    <property type="match status" value="1"/>
</dbReference>
<evidence type="ECO:0000256" key="3">
    <source>
        <dbReference type="ARBA" id="ARBA00023125"/>
    </source>
</evidence>
<evidence type="ECO:0000313" key="7">
    <source>
        <dbReference type="EMBL" id="AIF18022.1"/>
    </source>
</evidence>
<dbReference type="GO" id="GO:0003677">
    <property type="term" value="F:DNA binding"/>
    <property type="evidence" value="ECO:0007669"/>
    <property type="project" value="UniProtKB-KW"/>
</dbReference>
<evidence type="ECO:0000256" key="2">
    <source>
        <dbReference type="ARBA" id="ARBA00023015"/>
    </source>
</evidence>
<sequence length="135" mass="15268">MFLNNIRRMPIVSISLTEEILKEIDSLQKNLGFSGRSDAIRAGIRSFVAEEKQKEDLSGNVNAILLVVHNDEYDNQVNGIKHSYEDLITTHLHSKIEGDKCMELFMLKGEASSVSSITKDFQINKRMDTVKLVTL</sequence>
<organism evidence="7">
    <name type="scientific">uncultured marine thaumarchaeote KM3_79_H09</name>
    <dbReference type="NCBI Taxonomy" id="1456299"/>
    <lineage>
        <taxon>Archaea</taxon>
        <taxon>Nitrososphaerota</taxon>
        <taxon>environmental samples</taxon>
    </lineage>
</organism>
<dbReference type="Pfam" id="PF01402">
    <property type="entry name" value="RHH_1"/>
    <property type="match status" value="1"/>
</dbReference>
<accession>A0A075HUF0</accession>
<keyword evidence="4" id="KW-0804">Transcription</keyword>
<dbReference type="InterPro" id="IPR013321">
    <property type="entry name" value="Arc_rbn_hlx_hlx"/>
</dbReference>
<evidence type="ECO:0000256" key="1">
    <source>
        <dbReference type="ARBA" id="ARBA00008478"/>
    </source>
</evidence>
<dbReference type="GO" id="GO:0006355">
    <property type="term" value="P:regulation of DNA-templated transcription"/>
    <property type="evidence" value="ECO:0007669"/>
    <property type="project" value="InterPro"/>
</dbReference>
<dbReference type="EMBL" id="KF901098">
    <property type="protein sequence ID" value="AIF18022.1"/>
    <property type="molecule type" value="Genomic_DNA"/>
</dbReference>
<dbReference type="InterPro" id="IPR010985">
    <property type="entry name" value="Ribbon_hlx_hlx"/>
</dbReference>
<dbReference type="SUPFAM" id="SSF47598">
    <property type="entry name" value="Ribbon-helix-helix"/>
    <property type="match status" value="1"/>
</dbReference>
<dbReference type="InterPro" id="IPR045865">
    <property type="entry name" value="ACT-like_dom_sf"/>
</dbReference>
<proteinExistence type="inferred from homology"/>
<dbReference type="Pfam" id="PF08753">
    <property type="entry name" value="NikR_C"/>
    <property type="match status" value="1"/>
</dbReference>
<comment type="similarity">
    <text evidence="1">Belongs to the transcriptional regulatory CopG/NikR family.</text>
</comment>